<evidence type="ECO:0000313" key="3">
    <source>
        <dbReference type="Proteomes" id="UP001295684"/>
    </source>
</evidence>
<dbReference type="PROSITE" id="PS50004">
    <property type="entry name" value="C2"/>
    <property type="match status" value="1"/>
</dbReference>
<dbReference type="PANTHER" id="PTHR10857:SF106">
    <property type="entry name" value="C2 DOMAIN-CONTAINING PROTEIN"/>
    <property type="match status" value="1"/>
</dbReference>
<evidence type="ECO:0000259" key="1">
    <source>
        <dbReference type="PROSITE" id="PS50004"/>
    </source>
</evidence>
<dbReference type="Proteomes" id="UP001295684">
    <property type="component" value="Unassembled WGS sequence"/>
</dbReference>
<dbReference type="Pfam" id="PF00168">
    <property type="entry name" value="C2"/>
    <property type="match status" value="1"/>
</dbReference>
<dbReference type="InterPro" id="IPR045052">
    <property type="entry name" value="Copine"/>
</dbReference>
<dbReference type="GO" id="GO:0071277">
    <property type="term" value="P:cellular response to calcium ion"/>
    <property type="evidence" value="ECO:0007669"/>
    <property type="project" value="TreeGrafter"/>
</dbReference>
<keyword evidence="3" id="KW-1185">Reference proteome</keyword>
<dbReference type="SUPFAM" id="SSF49562">
    <property type="entry name" value="C2 domain (Calcium/lipid-binding domain, CaLB)"/>
    <property type="match status" value="1"/>
</dbReference>
<evidence type="ECO:0000313" key="2">
    <source>
        <dbReference type="EMBL" id="CAI2359734.1"/>
    </source>
</evidence>
<dbReference type="PANTHER" id="PTHR10857">
    <property type="entry name" value="COPINE"/>
    <property type="match status" value="1"/>
</dbReference>
<dbReference type="InterPro" id="IPR035892">
    <property type="entry name" value="C2_domain_sf"/>
</dbReference>
<proteinExistence type="predicted"/>
<dbReference type="InterPro" id="IPR000008">
    <property type="entry name" value="C2_dom"/>
</dbReference>
<accession>A0AAD1U650</accession>
<sequence length="138" mass="16030">MGCMKSKNKVSHHSESGIDKEWLEERKKKDQEVFQAKAKNNKFSLIDIIIGCQNLPSLDTFSAADPLVAFYTEKSYMSNKWTLKGLTEALRDTPNPTFQKSFNMAYYYDTEERIKIELYDVDDFKEGVPLEKHTYVAQ</sequence>
<reference evidence="2" key="1">
    <citation type="submission" date="2023-07" db="EMBL/GenBank/DDBJ databases">
        <authorList>
            <consortium name="AG Swart"/>
            <person name="Singh M."/>
            <person name="Singh A."/>
            <person name="Seah K."/>
            <person name="Emmerich C."/>
        </authorList>
    </citation>
    <scope>NUCLEOTIDE SEQUENCE</scope>
    <source>
        <strain evidence="2">DP1</strain>
    </source>
</reference>
<dbReference type="Gene3D" id="2.60.40.150">
    <property type="entry name" value="C2 domain"/>
    <property type="match status" value="1"/>
</dbReference>
<organism evidence="2 3">
    <name type="scientific">Euplotes crassus</name>
    <dbReference type="NCBI Taxonomy" id="5936"/>
    <lineage>
        <taxon>Eukaryota</taxon>
        <taxon>Sar</taxon>
        <taxon>Alveolata</taxon>
        <taxon>Ciliophora</taxon>
        <taxon>Intramacronucleata</taxon>
        <taxon>Spirotrichea</taxon>
        <taxon>Hypotrichia</taxon>
        <taxon>Euplotida</taxon>
        <taxon>Euplotidae</taxon>
        <taxon>Moneuplotes</taxon>
    </lineage>
</organism>
<dbReference type="AlphaFoldDB" id="A0AAD1U650"/>
<dbReference type="GO" id="GO:0005886">
    <property type="term" value="C:plasma membrane"/>
    <property type="evidence" value="ECO:0007669"/>
    <property type="project" value="TreeGrafter"/>
</dbReference>
<dbReference type="GO" id="GO:0005544">
    <property type="term" value="F:calcium-dependent phospholipid binding"/>
    <property type="evidence" value="ECO:0007669"/>
    <property type="project" value="InterPro"/>
</dbReference>
<comment type="caution">
    <text evidence="2">The sequence shown here is derived from an EMBL/GenBank/DDBJ whole genome shotgun (WGS) entry which is preliminary data.</text>
</comment>
<feature type="domain" description="C2" evidence="1">
    <location>
        <begin position="26"/>
        <end position="138"/>
    </location>
</feature>
<gene>
    <name evidence="2" type="ORF">ECRASSUSDP1_LOCUS1027</name>
</gene>
<protein>
    <recommendedName>
        <fullName evidence="1">C2 domain-containing protein</fullName>
    </recommendedName>
</protein>
<dbReference type="EMBL" id="CAMPGE010000967">
    <property type="protein sequence ID" value="CAI2359734.1"/>
    <property type="molecule type" value="Genomic_DNA"/>
</dbReference>
<name>A0AAD1U650_EUPCR</name>